<dbReference type="Pfam" id="PF00581">
    <property type="entry name" value="Rhodanese"/>
    <property type="match status" value="1"/>
</dbReference>
<dbReference type="PROSITE" id="PS50206">
    <property type="entry name" value="RHODANESE_3"/>
    <property type="match status" value="1"/>
</dbReference>
<dbReference type="PROSITE" id="PS00380">
    <property type="entry name" value="RHODANESE_1"/>
    <property type="match status" value="1"/>
</dbReference>
<reference evidence="4" key="1">
    <citation type="submission" date="2016-10" db="EMBL/GenBank/DDBJ databases">
        <authorList>
            <person name="Varghese N."/>
            <person name="Submissions S."/>
        </authorList>
    </citation>
    <scope>NUCLEOTIDE SEQUENCE [LARGE SCALE GENOMIC DNA]</scope>
    <source>
        <strain evidence="4">IBRC-M 10761</strain>
    </source>
</reference>
<sequence>MKEIEAREFLAHKHAFPVLDTRSPAEYEQGHVPGAVSFPLFENTERETIGKLYKEKGKQAAISEGLRITGPKMADFIERAVAFDAQHFLLHCWRGGMRSQSIAWLLELYGFSVWIMKGGYKAYRNSLLSYFEDPPPLRVLTGATGSMKTAMLKQLRLTGEQVVDLEALANHQGSSFGNQLSTGQPTTEQFQNDLFEAFLALDPKKPVWIEDESFSIGRVHLIEPLYRNMQLAPHYHLELPLEKRIDVLLRDYGQLSEDKLITAIQGIARKLGVTNTGEAIARVEAGELGRAAAIVLNYYDRAYRKGIQQKSDKVVGKFYLTGENLEETAQILINYGKRAH</sequence>
<evidence type="ECO:0000259" key="2">
    <source>
        <dbReference type="PROSITE" id="PS50206"/>
    </source>
</evidence>
<feature type="domain" description="Rhodanese" evidence="2">
    <location>
        <begin position="12"/>
        <end position="132"/>
    </location>
</feature>
<dbReference type="InterPro" id="IPR036873">
    <property type="entry name" value="Rhodanese-like_dom_sf"/>
</dbReference>
<name>A0A1H6XS67_9BACT</name>
<dbReference type="GO" id="GO:0043828">
    <property type="term" value="F:tRNA 2-selenouridine synthase activity"/>
    <property type="evidence" value="ECO:0007669"/>
    <property type="project" value="InterPro"/>
</dbReference>
<evidence type="ECO:0000313" key="3">
    <source>
        <dbReference type="EMBL" id="SEJ31879.1"/>
    </source>
</evidence>
<dbReference type="InterPro" id="IPR017582">
    <property type="entry name" value="SelU"/>
</dbReference>
<dbReference type="InterPro" id="IPR001763">
    <property type="entry name" value="Rhodanese-like_dom"/>
</dbReference>
<dbReference type="InterPro" id="IPR058840">
    <property type="entry name" value="AAA_SelU"/>
</dbReference>
<evidence type="ECO:0000256" key="1">
    <source>
        <dbReference type="ARBA" id="ARBA00023266"/>
    </source>
</evidence>
<evidence type="ECO:0000313" key="4">
    <source>
        <dbReference type="Proteomes" id="UP000199403"/>
    </source>
</evidence>
<organism evidence="3 4">
    <name type="scientific">Cyclobacterium xiamenense</name>
    <dbReference type="NCBI Taxonomy" id="1297121"/>
    <lineage>
        <taxon>Bacteria</taxon>
        <taxon>Pseudomonadati</taxon>
        <taxon>Bacteroidota</taxon>
        <taxon>Cytophagia</taxon>
        <taxon>Cytophagales</taxon>
        <taxon>Cyclobacteriaceae</taxon>
        <taxon>Cyclobacterium</taxon>
    </lineage>
</organism>
<keyword evidence="1" id="KW-0711">Selenium</keyword>
<accession>A0A1H6XS67</accession>
<dbReference type="OrthoDB" id="9808735at2"/>
<dbReference type="PANTHER" id="PTHR30401:SF0">
    <property type="entry name" value="TRNA 2-SELENOURIDINE SYNTHASE"/>
    <property type="match status" value="1"/>
</dbReference>
<dbReference type="NCBIfam" id="NF008750">
    <property type="entry name" value="PRK11784.1-2"/>
    <property type="match status" value="1"/>
</dbReference>
<dbReference type="SUPFAM" id="SSF52821">
    <property type="entry name" value="Rhodanese/Cell cycle control phosphatase"/>
    <property type="match status" value="1"/>
</dbReference>
<keyword evidence="4" id="KW-1185">Reference proteome</keyword>
<dbReference type="GO" id="GO:0004792">
    <property type="term" value="F:thiosulfate-cyanide sulfurtransferase activity"/>
    <property type="evidence" value="ECO:0007669"/>
    <property type="project" value="InterPro"/>
</dbReference>
<dbReference type="PANTHER" id="PTHR30401">
    <property type="entry name" value="TRNA 2-SELENOURIDINE SYNTHASE"/>
    <property type="match status" value="1"/>
</dbReference>
<dbReference type="Gene3D" id="3.40.250.10">
    <property type="entry name" value="Rhodanese-like domain"/>
    <property type="match status" value="1"/>
</dbReference>
<dbReference type="SMART" id="SM00450">
    <property type="entry name" value="RHOD"/>
    <property type="match status" value="1"/>
</dbReference>
<dbReference type="NCBIfam" id="TIGR03167">
    <property type="entry name" value="tRNA_sel_U_synt"/>
    <property type="match status" value="1"/>
</dbReference>
<dbReference type="AlphaFoldDB" id="A0A1H6XS67"/>
<dbReference type="InterPro" id="IPR001307">
    <property type="entry name" value="Thiosulphate_STrfase_CS"/>
</dbReference>
<dbReference type="RefSeq" id="WP_092173438.1">
    <property type="nucleotide sequence ID" value="NZ_FNZH01000003.1"/>
</dbReference>
<gene>
    <name evidence="3" type="ORF">SAMN05192553_103224</name>
</gene>
<proteinExistence type="predicted"/>
<dbReference type="GO" id="GO:0002098">
    <property type="term" value="P:tRNA wobble uridine modification"/>
    <property type="evidence" value="ECO:0007669"/>
    <property type="project" value="InterPro"/>
</dbReference>
<dbReference type="Pfam" id="PF26341">
    <property type="entry name" value="AAA_SelU"/>
    <property type="match status" value="1"/>
</dbReference>
<dbReference type="EMBL" id="FNZH01000003">
    <property type="protein sequence ID" value="SEJ31879.1"/>
    <property type="molecule type" value="Genomic_DNA"/>
</dbReference>
<dbReference type="Proteomes" id="UP000199403">
    <property type="component" value="Unassembled WGS sequence"/>
</dbReference>
<protein>
    <submittedName>
        <fullName evidence="3">tRNA 2-selenouridine synthase</fullName>
    </submittedName>
</protein>
<dbReference type="STRING" id="1416801.SAMN05192553_103224"/>